<name>A0A075GL67_9ARCH</name>
<protein>
    <submittedName>
        <fullName evidence="2">Glutamate racemase (MurI)</fullName>
        <ecNumber evidence="2">5.1.1.3</ecNumber>
    </submittedName>
</protein>
<dbReference type="InterPro" id="IPR001920">
    <property type="entry name" value="Asp/Glu_race"/>
</dbReference>
<dbReference type="GO" id="GO:0008881">
    <property type="term" value="F:glutamate racemase activity"/>
    <property type="evidence" value="ECO:0007669"/>
    <property type="project" value="UniProtKB-EC"/>
</dbReference>
<dbReference type="PANTHER" id="PTHR21198">
    <property type="entry name" value="GLUTAMATE RACEMASE"/>
    <property type="match status" value="1"/>
</dbReference>
<organism evidence="2">
    <name type="scientific">uncultured marine thaumarchaeote KM3_175_G11</name>
    <dbReference type="NCBI Taxonomy" id="1456056"/>
    <lineage>
        <taxon>Archaea</taxon>
        <taxon>Nitrososphaerota</taxon>
        <taxon>environmental samples</taxon>
    </lineage>
</organism>
<proteinExistence type="predicted"/>
<gene>
    <name evidence="2" type="primary">murI</name>
</gene>
<keyword evidence="1 2" id="KW-0413">Isomerase</keyword>
<evidence type="ECO:0000313" key="2">
    <source>
        <dbReference type="EMBL" id="AIF04644.1"/>
    </source>
</evidence>
<dbReference type="SUPFAM" id="SSF53681">
    <property type="entry name" value="Aspartate/glutamate racemase"/>
    <property type="match status" value="2"/>
</dbReference>
<sequence>MKKIVVFDSGFGSLSVIREIRKIFKGELIYFADQKNFPYGEKSTPHLEKIIKDTINLLEEQFSPDFIIMASNTPTLLLNTRIRRISLKLAGIYPPLSDAVKISRTRNIAILGTRSVIQSESITEFIEKCDVPNDMVVHKIDCSLLVELVESGKFLTDKEYCKNVIKEVLEDVFLDNSIDVATLSSTHLPFLEPFLRSIFKNVKFLDPAKNISNILKDFVEDNDLQQNVLRIFTSGDVKLFKKNLQMMGIDDEVNFLTI</sequence>
<dbReference type="EC" id="5.1.1.3" evidence="2"/>
<accession>A0A075GL67</accession>
<dbReference type="AlphaFoldDB" id="A0A075GL67"/>
<dbReference type="Gene3D" id="3.40.50.1860">
    <property type="match status" value="2"/>
</dbReference>
<dbReference type="EMBL" id="KF900714">
    <property type="protein sequence ID" value="AIF04644.1"/>
    <property type="molecule type" value="Genomic_DNA"/>
</dbReference>
<evidence type="ECO:0000256" key="1">
    <source>
        <dbReference type="ARBA" id="ARBA00023235"/>
    </source>
</evidence>
<dbReference type="PANTHER" id="PTHR21198:SF3">
    <property type="entry name" value="GLUTAMATE RACEMASE"/>
    <property type="match status" value="1"/>
</dbReference>
<reference evidence="2" key="1">
    <citation type="journal article" date="2014" name="Genome Biol. Evol.">
        <title>Pangenome evidence for extensive interdomain horizontal transfer affecting lineage core and shell genes in uncultured planktonic thaumarchaeota and euryarchaeota.</title>
        <authorList>
            <person name="Deschamps P."/>
            <person name="Zivanovic Y."/>
            <person name="Moreira D."/>
            <person name="Rodriguez-Valera F."/>
            <person name="Lopez-Garcia P."/>
        </authorList>
    </citation>
    <scope>NUCLEOTIDE SEQUENCE</scope>
</reference>